<reference evidence="1 2" key="1">
    <citation type="journal article" date="2019" name="Genome Biol. Evol.">
        <title>Insights into the evolution of the New World diploid cottons (Gossypium, subgenus Houzingenia) based on genome sequencing.</title>
        <authorList>
            <person name="Grover C.E."/>
            <person name="Arick M.A. 2nd"/>
            <person name="Thrash A."/>
            <person name="Conover J.L."/>
            <person name="Sanders W.S."/>
            <person name="Peterson D.G."/>
            <person name="Frelichowski J.E."/>
            <person name="Scheffler J.A."/>
            <person name="Scheffler B.E."/>
            <person name="Wendel J.F."/>
        </authorList>
    </citation>
    <scope>NUCLEOTIDE SEQUENCE [LARGE SCALE GENOMIC DNA]</scope>
    <source>
        <strain evidence="1">5</strain>
        <tissue evidence="1">Leaf</tissue>
    </source>
</reference>
<gene>
    <name evidence="1" type="ORF">Gogos_003664</name>
</gene>
<organism evidence="1 2">
    <name type="scientific">Gossypium gossypioides</name>
    <name type="common">Mexican cotton</name>
    <name type="synonym">Selera gossypioides</name>
    <dbReference type="NCBI Taxonomy" id="34282"/>
    <lineage>
        <taxon>Eukaryota</taxon>
        <taxon>Viridiplantae</taxon>
        <taxon>Streptophyta</taxon>
        <taxon>Embryophyta</taxon>
        <taxon>Tracheophyta</taxon>
        <taxon>Spermatophyta</taxon>
        <taxon>Magnoliopsida</taxon>
        <taxon>eudicotyledons</taxon>
        <taxon>Gunneridae</taxon>
        <taxon>Pentapetalae</taxon>
        <taxon>rosids</taxon>
        <taxon>malvids</taxon>
        <taxon>Malvales</taxon>
        <taxon>Malvaceae</taxon>
        <taxon>Malvoideae</taxon>
        <taxon>Gossypium</taxon>
    </lineage>
</organism>
<proteinExistence type="predicted"/>
<protein>
    <submittedName>
        <fullName evidence="1">Uncharacterized protein</fullName>
    </submittedName>
</protein>
<dbReference type="EMBL" id="JABEZY010000011">
    <property type="protein sequence ID" value="MBA0749771.1"/>
    <property type="molecule type" value="Genomic_DNA"/>
</dbReference>
<accession>A0A7J9CMW9</accession>
<evidence type="ECO:0000313" key="2">
    <source>
        <dbReference type="Proteomes" id="UP000593579"/>
    </source>
</evidence>
<sequence length="53" mass="5882">MATGNASSFMTLFKLLCPQAIQLTHYLDLAKFIMALTLEVDDFKGTSIFLLVV</sequence>
<keyword evidence="2" id="KW-1185">Reference proteome</keyword>
<feature type="non-terminal residue" evidence="1">
    <location>
        <position position="53"/>
    </location>
</feature>
<evidence type="ECO:0000313" key="1">
    <source>
        <dbReference type="EMBL" id="MBA0749771.1"/>
    </source>
</evidence>
<name>A0A7J9CMW9_GOSGO</name>
<dbReference type="AlphaFoldDB" id="A0A7J9CMW9"/>
<dbReference type="Proteomes" id="UP000593579">
    <property type="component" value="Unassembled WGS sequence"/>
</dbReference>
<comment type="caution">
    <text evidence="1">The sequence shown here is derived from an EMBL/GenBank/DDBJ whole genome shotgun (WGS) entry which is preliminary data.</text>
</comment>